<evidence type="ECO:0000259" key="1">
    <source>
        <dbReference type="Pfam" id="PF18029"/>
    </source>
</evidence>
<dbReference type="InterPro" id="IPR041581">
    <property type="entry name" value="Glyoxalase_6"/>
</dbReference>
<dbReference type="Pfam" id="PF18029">
    <property type="entry name" value="Glyoxalase_6"/>
    <property type="match status" value="1"/>
</dbReference>
<feature type="domain" description="Glyoxalase-like" evidence="1">
    <location>
        <begin position="117"/>
        <end position="223"/>
    </location>
</feature>
<dbReference type="SUPFAM" id="SSF54593">
    <property type="entry name" value="Glyoxalase/Bleomycin resistance protein/Dihydroxybiphenyl dioxygenase"/>
    <property type="match status" value="1"/>
</dbReference>
<gene>
    <name evidence="2" type="ORF">ACFSKW_06200</name>
</gene>
<evidence type="ECO:0000313" key="3">
    <source>
        <dbReference type="Proteomes" id="UP001597368"/>
    </source>
</evidence>
<organism evidence="2 3">
    <name type="scientific">Nonomuraea mangrovi</name>
    <dbReference type="NCBI Taxonomy" id="2316207"/>
    <lineage>
        <taxon>Bacteria</taxon>
        <taxon>Bacillati</taxon>
        <taxon>Actinomycetota</taxon>
        <taxon>Actinomycetes</taxon>
        <taxon>Streptosporangiales</taxon>
        <taxon>Streptosporangiaceae</taxon>
        <taxon>Nonomuraea</taxon>
    </lineage>
</organism>
<dbReference type="RefSeq" id="WP_379570070.1">
    <property type="nucleotide sequence ID" value="NZ_JBHUFV010000007.1"/>
</dbReference>
<proteinExistence type="predicted"/>
<dbReference type="Proteomes" id="UP001597368">
    <property type="component" value="Unassembled WGS sequence"/>
</dbReference>
<reference evidence="3" key="1">
    <citation type="journal article" date="2019" name="Int. J. Syst. Evol. Microbiol.">
        <title>The Global Catalogue of Microorganisms (GCM) 10K type strain sequencing project: providing services to taxonomists for standard genome sequencing and annotation.</title>
        <authorList>
            <consortium name="The Broad Institute Genomics Platform"/>
            <consortium name="The Broad Institute Genome Sequencing Center for Infectious Disease"/>
            <person name="Wu L."/>
            <person name="Ma J."/>
        </authorList>
    </citation>
    <scope>NUCLEOTIDE SEQUENCE [LARGE SCALE GENOMIC DNA]</scope>
    <source>
        <strain evidence="3">ICMP 6774ER</strain>
    </source>
</reference>
<accession>A0ABW4SNB5</accession>
<dbReference type="InterPro" id="IPR029068">
    <property type="entry name" value="Glyas_Bleomycin-R_OHBP_Dase"/>
</dbReference>
<dbReference type="PANTHER" id="PTHR35908">
    <property type="entry name" value="HYPOTHETICAL FUSION PROTEIN"/>
    <property type="match status" value="1"/>
</dbReference>
<evidence type="ECO:0000313" key="2">
    <source>
        <dbReference type="EMBL" id="MFD1931067.1"/>
    </source>
</evidence>
<sequence>MTLRLSRREISDAIGGSGWRFVLGAARTSVPVRSLAQAAEVAARAAAMAGGDGDGSLWMDVRADRVVLTLQSLATGWVTPLEVELARRISAAVSELGLRADAEIGDQGPRSVQIVEIAIDALDIAGIRPFWKAVMGYTDEAGASGPEDPLVDPVGQGPAIWFQQMDAPRPQRNRIHFDISVPHDEAPLRIKAALAAGGVLLSDTAAPAFWVLADAEGNEACVTTWQGRD</sequence>
<dbReference type="PANTHER" id="PTHR35908:SF1">
    <property type="entry name" value="CONSERVED PROTEIN"/>
    <property type="match status" value="1"/>
</dbReference>
<dbReference type="Gene3D" id="3.10.180.10">
    <property type="entry name" value="2,3-Dihydroxybiphenyl 1,2-Dioxygenase, domain 1"/>
    <property type="match status" value="1"/>
</dbReference>
<comment type="caution">
    <text evidence="2">The sequence shown here is derived from an EMBL/GenBank/DDBJ whole genome shotgun (WGS) entry which is preliminary data.</text>
</comment>
<dbReference type="EMBL" id="JBHUFV010000007">
    <property type="protein sequence ID" value="MFD1931067.1"/>
    <property type="molecule type" value="Genomic_DNA"/>
</dbReference>
<keyword evidence="3" id="KW-1185">Reference proteome</keyword>
<protein>
    <submittedName>
        <fullName evidence="2">VOC family protein</fullName>
    </submittedName>
</protein>
<name>A0ABW4SNB5_9ACTN</name>